<evidence type="ECO:0000256" key="2">
    <source>
        <dbReference type="ARBA" id="ARBA00023125"/>
    </source>
</evidence>
<dbReference type="PANTHER" id="PTHR24567">
    <property type="entry name" value="CRP FAMILY TRANSCRIPTIONAL REGULATORY PROTEIN"/>
    <property type="match status" value="1"/>
</dbReference>
<evidence type="ECO:0000313" key="5">
    <source>
        <dbReference type="EMBL" id="MSU91570.1"/>
    </source>
</evidence>
<keyword evidence="2" id="KW-0238">DNA-binding</keyword>
<dbReference type="PANTHER" id="PTHR24567:SF74">
    <property type="entry name" value="HTH-TYPE TRANSCRIPTIONAL REGULATOR ARCR"/>
    <property type="match status" value="1"/>
</dbReference>
<dbReference type="InterPro" id="IPR036390">
    <property type="entry name" value="WH_DNA-bd_sf"/>
</dbReference>
<dbReference type="InterPro" id="IPR014710">
    <property type="entry name" value="RmlC-like_jellyroll"/>
</dbReference>
<dbReference type="Proteomes" id="UP000474957">
    <property type="component" value="Unassembled WGS sequence"/>
</dbReference>
<dbReference type="InterPro" id="IPR018490">
    <property type="entry name" value="cNMP-bd_dom_sf"/>
</dbReference>
<evidence type="ECO:0000313" key="6">
    <source>
        <dbReference type="Proteomes" id="UP000474957"/>
    </source>
</evidence>
<evidence type="ECO:0000259" key="4">
    <source>
        <dbReference type="Pfam" id="PF13545"/>
    </source>
</evidence>
<dbReference type="InterPro" id="IPR012318">
    <property type="entry name" value="HTH_CRP"/>
</dbReference>
<proteinExistence type="predicted"/>
<name>A0A6L5Z672_9RHOB</name>
<dbReference type="SUPFAM" id="SSF51206">
    <property type="entry name" value="cAMP-binding domain-like"/>
    <property type="match status" value="1"/>
</dbReference>
<reference evidence="5 6" key="1">
    <citation type="submission" date="2019-10" db="EMBL/GenBank/DDBJ databases">
        <title>Cognatihalovulum marinum gen. nov. sp. nov., a new member of the family Rhodobacteraceae isolated from deep seawater of the Northwest Indian Ocean.</title>
        <authorList>
            <person name="Ruan C."/>
            <person name="Wang J."/>
            <person name="Zheng X."/>
            <person name="Song L."/>
            <person name="Zhu Y."/>
            <person name="Huang Y."/>
            <person name="Lu Z."/>
            <person name="Du W."/>
            <person name="Huang L."/>
            <person name="Dai X."/>
        </authorList>
    </citation>
    <scope>NUCLEOTIDE SEQUENCE [LARGE SCALE GENOMIC DNA]</scope>
    <source>
        <strain evidence="5 6">2CG4</strain>
    </source>
</reference>
<dbReference type="GO" id="GO:0003700">
    <property type="term" value="F:DNA-binding transcription factor activity"/>
    <property type="evidence" value="ECO:0007669"/>
    <property type="project" value="TreeGrafter"/>
</dbReference>
<organism evidence="5 6">
    <name type="scientific">Halovulum marinum</name>
    <dbReference type="NCBI Taxonomy" id="2662447"/>
    <lineage>
        <taxon>Bacteria</taxon>
        <taxon>Pseudomonadati</taxon>
        <taxon>Pseudomonadota</taxon>
        <taxon>Alphaproteobacteria</taxon>
        <taxon>Rhodobacterales</taxon>
        <taxon>Paracoccaceae</taxon>
        <taxon>Halovulum</taxon>
    </lineage>
</organism>
<dbReference type="InterPro" id="IPR050397">
    <property type="entry name" value="Env_Response_Regulators"/>
</dbReference>
<sequence length="198" mass="21836">MVLESANRSIESVYFPVSGIGSIIALGTNGRRVESGLFGRDGMSGTSVLIGADRSPNDTLMQVPGHGQSIPVDRLNDLMEQNPALRRHLTRYVQALMIQTAHTALSNVHAKLEDRLARWILMCHDRIDGNSLAQTHEFLSIMLGVRRAGVTIGIHILEGKGMIRATRGRIQILDREGLEAEAEQIYGVPEAEYSRFYG</sequence>
<dbReference type="SUPFAM" id="SSF46785">
    <property type="entry name" value="Winged helix' DNA-binding domain"/>
    <property type="match status" value="1"/>
</dbReference>
<dbReference type="AlphaFoldDB" id="A0A6L5Z672"/>
<dbReference type="GO" id="GO:0005829">
    <property type="term" value="C:cytosol"/>
    <property type="evidence" value="ECO:0007669"/>
    <property type="project" value="TreeGrafter"/>
</dbReference>
<keyword evidence="3" id="KW-0804">Transcription</keyword>
<evidence type="ECO:0000256" key="1">
    <source>
        <dbReference type="ARBA" id="ARBA00023015"/>
    </source>
</evidence>
<dbReference type="GO" id="GO:0003677">
    <property type="term" value="F:DNA binding"/>
    <property type="evidence" value="ECO:0007669"/>
    <property type="project" value="UniProtKB-KW"/>
</dbReference>
<feature type="domain" description="HTH crp-type" evidence="4">
    <location>
        <begin position="115"/>
        <end position="180"/>
    </location>
</feature>
<keyword evidence="6" id="KW-1185">Reference proteome</keyword>
<evidence type="ECO:0000256" key="3">
    <source>
        <dbReference type="ARBA" id="ARBA00023163"/>
    </source>
</evidence>
<comment type="caution">
    <text evidence="5">The sequence shown here is derived from an EMBL/GenBank/DDBJ whole genome shotgun (WGS) entry which is preliminary data.</text>
</comment>
<dbReference type="Pfam" id="PF13545">
    <property type="entry name" value="HTH_Crp_2"/>
    <property type="match status" value="1"/>
</dbReference>
<accession>A0A6L5Z672</accession>
<protein>
    <submittedName>
        <fullName evidence="5">Helix-turn-helix domain-containing protein</fullName>
    </submittedName>
</protein>
<gene>
    <name evidence="5" type="ORF">GE300_18480</name>
</gene>
<dbReference type="EMBL" id="WIND01000021">
    <property type="protein sequence ID" value="MSU91570.1"/>
    <property type="molecule type" value="Genomic_DNA"/>
</dbReference>
<keyword evidence="1" id="KW-0805">Transcription regulation</keyword>
<dbReference type="Gene3D" id="2.60.120.10">
    <property type="entry name" value="Jelly Rolls"/>
    <property type="match status" value="1"/>
</dbReference>